<evidence type="ECO:0000256" key="1">
    <source>
        <dbReference type="SAM" id="MobiDB-lite"/>
    </source>
</evidence>
<reference evidence="2" key="1">
    <citation type="submission" date="2014-11" db="EMBL/GenBank/DDBJ databases">
        <authorList>
            <person name="Amaro Gonzalez C."/>
        </authorList>
    </citation>
    <scope>NUCLEOTIDE SEQUENCE</scope>
</reference>
<evidence type="ECO:0000313" key="2">
    <source>
        <dbReference type="EMBL" id="JAH89366.1"/>
    </source>
</evidence>
<feature type="compositionally biased region" description="Basic residues" evidence="1">
    <location>
        <begin position="68"/>
        <end position="81"/>
    </location>
</feature>
<sequence length="111" mass="12002">MAEGSRPNLVCQRQARQSISIKGGGACCCAGGGTRGFDGRLRLQEFEKTTNWSDQRGFGGRVQEGGGSRKRRQRRGPHFRSRQLGFGIKKSDDVQAGEGSSKNGLASFHTS</sequence>
<protein>
    <submittedName>
        <fullName evidence="2">Uncharacterized protein</fullName>
    </submittedName>
</protein>
<feature type="compositionally biased region" description="Gly residues" evidence="1">
    <location>
        <begin position="57"/>
        <end position="66"/>
    </location>
</feature>
<feature type="compositionally biased region" description="Polar residues" evidence="1">
    <location>
        <begin position="98"/>
        <end position="111"/>
    </location>
</feature>
<proteinExistence type="predicted"/>
<dbReference type="AlphaFoldDB" id="A0A0E9WGG2"/>
<feature type="region of interest" description="Disordered" evidence="1">
    <location>
        <begin position="48"/>
        <end position="111"/>
    </location>
</feature>
<dbReference type="EMBL" id="GBXM01019211">
    <property type="protein sequence ID" value="JAH89366.1"/>
    <property type="molecule type" value="Transcribed_RNA"/>
</dbReference>
<reference evidence="2" key="2">
    <citation type="journal article" date="2015" name="Fish Shellfish Immunol.">
        <title>Early steps in the European eel (Anguilla anguilla)-Vibrio vulnificus interaction in the gills: Role of the RtxA13 toxin.</title>
        <authorList>
            <person name="Callol A."/>
            <person name="Pajuelo D."/>
            <person name="Ebbesson L."/>
            <person name="Teles M."/>
            <person name="MacKenzie S."/>
            <person name="Amaro C."/>
        </authorList>
    </citation>
    <scope>NUCLEOTIDE SEQUENCE</scope>
</reference>
<organism evidence="2">
    <name type="scientific">Anguilla anguilla</name>
    <name type="common">European freshwater eel</name>
    <name type="synonym">Muraena anguilla</name>
    <dbReference type="NCBI Taxonomy" id="7936"/>
    <lineage>
        <taxon>Eukaryota</taxon>
        <taxon>Metazoa</taxon>
        <taxon>Chordata</taxon>
        <taxon>Craniata</taxon>
        <taxon>Vertebrata</taxon>
        <taxon>Euteleostomi</taxon>
        <taxon>Actinopterygii</taxon>
        <taxon>Neopterygii</taxon>
        <taxon>Teleostei</taxon>
        <taxon>Anguilliformes</taxon>
        <taxon>Anguillidae</taxon>
        <taxon>Anguilla</taxon>
    </lineage>
</organism>
<name>A0A0E9WGG2_ANGAN</name>
<accession>A0A0E9WGG2</accession>